<accession>A0A4Y2HDS2</accession>
<protein>
    <submittedName>
        <fullName evidence="2">Uncharacterized protein</fullName>
    </submittedName>
</protein>
<name>A0A4Y2HDS2_ARAVE</name>
<organism evidence="2 3">
    <name type="scientific">Araneus ventricosus</name>
    <name type="common">Orbweaver spider</name>
    <name type="synonym">Epeira ventricosa</name>
    <dbReference type="NCBI Taxonomy" id="182803"/>
    <lineage>
        <taxon>Eukaryota</taxon>
        <taxon>Metazoa</taxon>
        <taxon>Ecdysozoa</taxon>
        <taxon>Arthropoda</taxon>
        <taxon>Chelicerata</taxon>
        <taxon>Arachnida</taxon>
        <taxon>Araneae</taxon>
        <taxon>Araneomorphae</taxon>
        <taxon>Entelegynae</taxon>
        <taxon>Araneoidea</taxon>
        <taxon>Araneidae</taxon>
        <taxon>Araneus</taxon>
    </lineage>
</organism>
<feature type="compositionally biased region" description="Basic residues" evidence="1">
    <location>
        <begin position="116"/>
        <end position="125"/>
    </location>
</feature>
<evidence type="ECO:0000313" key="3">
    <source>
        <dbReference type="Proteomes" id="UP000499080"/>
    </source>
</evidence>
<dbReference type="EMBL" id="BGPR01001869">
    <property type="protein sequence ID" value="GBM63450.1"/>
    <property type="molecule type" value="Genomic_DNA"/>
</dbReference>
<gene>
    <name evidence="2" type="ORF">AVEN_260888_1</name>
</gene>
<evidence type="ECO:0000256" key="1">
    <source>
        <dbReference type="SAM" id="MobiDB-lite"/>
    </source>
</evidence>
<feature type="region of interest" description="Disordered" evidence="1">
    <location>
        <begin position="111"/>
        <end position="134"/>
    </location>
</feature>
<evidence type="ECO:0000313" key="2">
    <source>
        <dbReference type="EMBL" id="GBM63450.1"/>
    </source>
</evidence>
<proteinExistence type="predicted"/>
<dbReference type="AlphaFoldDB" id="A0A4Y2HDS2"/>
<dbReference type="Proteomes" id="UP000499080">
    <property type="component" value="Unassembled WGS sequence"/>
</dbReference>
<comment type="caution">
    <text evidence="2">The sequence shown here is derived from an EMBL/GenBank/DDBJ whole genome shotgun (WGS) entry which is preliminary data.</text>
</comment>
<keyword evidence="3" id="KW-1185">Reference proteome</keyword>
<reference evidence="2 3" key="1">
    <citation type="journal article" date="2019" name="Sci. Rep.">
        <title>Orb-weaving spider Araneus ventricosus genome elucidates the spidroin gene catalogue.</title>
        <authorList>
            <person name="Kono N."/>
            <person name="Nakamura H."/>
            <person name="Ohtoshi R."/>
            <person name="Moran D.A.P."/>
            <person name="Shinohara A."/>
            <person name="Yoshida Y."/>
            <person name="Fujiwara M."/>
            <person name="Mori M."/>
            <person name="Tomita M."/>
            <person name="Arakawa K."/>
        </authorList>
    </citation>
    <scope>NUCLEOTIDE SEQUENCE [LARGE SCALE GENOMIC DNA]</scope>
</reference>
<sequence>MEKNCHAQNAKVDVIRSDEDTTAESSLKEHQARMFGGRGSNTVQFFHLSKVTAVLSSVCFAINSSSWTVPAKWRLHFQFDEQRWSLFEKQSSDLRRIFQVQRNEKFYQELKSSQLHSRRRGKTNRRFQPTDNQR</sequence>